<protein>
    <submittedName>
        <fullName evidence="3">Uncharacterized protein</fullName>
    </submittedName>
</protein>
<gene>
    <name evidence="3" type="ORF">J2S66_006714</name>
</gene>
<keyword evidence="2" id="KW-0732">Signal</keyword>
<evidence type="ECO:0000256" key="2">
    <source>
        <dbReference type="SAM" id="SignalP"/>
    </source>
</evidence>
<evidence type="ECO:0000256" key="1">
    <source>
        <dbReference type="SAM" id="MobiDB-lite"/>
    </source>
</evidence>
<name>A0ABU1Q613_9PSEU</name>
<dbReference type="Proteomes" id="UP001268819">
    <property type="component" value="Unassembled WGS sequence"/>
</dbReference>
<feature type="region of interest" description="Disordered" evidence="1">
    <location>
        <begin position="79"/>
        <end position="108"/>
    </location>
</feature>
<proteinExistence type="predicted"/>
<dbReference type="RefSeq" id="WP_310312755.1">
    <property type="nucleotide sequence ID" value="NZ_BAAAXB010000001.1"/>
</dbReference>
<evidence type="ECO:0000313" key="4">
    <source>
        <dbReference type="Proteomes" id="UP001268819"/>
    </source>
</evidence>
<evidence type="ECO:0000313" key="3">
    <source>
        <dbReference type="EMBL" id="MDR6598330.1"/>
    </source>
</evidence>
<keyword evidence="4" id="KW-1185">Reference proteome</keyword>
<organism evidence="3 4">
    <name type="scientific">Saccharothrix longispora</name>
    <dbReference type="NCBI Taxonomy" id="33920"/>
    <lineage>
        <taxon>Bacteria</taxon>
        <taxon>Bacillati</taxon>
        <taxon>Actinomycetota</taxon>
        <taxon>Actinomycetes</taxon>
        <taxon>Pseudonocardiales</taxon>
        <taxon>Pseudonocardiaceae</taxon>
        <taxon>Saccharothrix</taxon>
    </lineage>
</organism>
<dbReference type="EMBL" id="JAVDSG010000001">
    <property type="protein sequence ID" value="MDR6598330.1"/>
    <property type="molecule type" value="Genomic_DNA"/>
</dbReference>
<comment type="caution">
    <text evidence="3">The sequence shown here is derived from an EMBL/GenBank/DDBJ whole genome shotgun (WGS) entry which is preliminary data.</text>
</comment>
<feature type="signal peptide" evidence="2">
    <location>
        <begin position="1"/>
        <end position="27"/>
    </location>
</feature>
<sequence>MLIGVVRFTWAAAVVCAGLAVISAISAASTASVCFTSDLGTHVLTSVERGRAHLGAQSLRICIDDPTTGERVLAAVERGARRGPSRQEGVGVNTNSAASTTGRNPMRW</sequence>
<feature type="compositionally biased region" description="Polar residues" evidence="1">
    <location>
        <begin position="92"/>
        <end position="108"/>
    </location>
</feature>
<feature type="chain" id="PRO_5046471190" evidence="2">
    <location>
        <begin position="28"/>
        <end position="108"/>
    </location>
</feature>
<accession>A0ABU1Q613</accession>
<reference evidence="3 4" key="1">
    <citation type="submission" date="2023-07" db="EMBL/GenBank/DDBJ databases">
        <title>Sequencing the genomes of 1000 actinobacteria strains.</title>
        <authorList>
            <person name="Klenk H.-P."/>
        </authorList>
    </citation>
    <scope>NUCLEOTIDE SEQUENCE [LARGE SCALE GENOMIC DNA]</scope>
    <source>
        <strain evidence="3 4">DSM 43749</strain>
    </source>
</reference>